<evidence type="ECO:0000256" key="3">
    <source>
        <dbReference type="ARBA" id="ARBA00022840"/>
    </source>
</evidence>
<accession>A0A6A6SKA7</accession>
<dbReference type="EMBL" id="MU004624">
    <property type="protein sequence ID" value="KAF2647407.1"/>
    <property type="molecule type" value="Genomic_DNA"/>
</dbReference>
<evidence type="ECO:0000313" key="6">
    <source>
        <dbReference type="Proteomes" id="UP000799324"/>
    </source>
</evidence>
<keyword evidence="6" id="KW-1185">Reference proteome</keyword>
<dbReference type="Pfam" id="PF00176">
    <property type="entry name" value="SNF2-rel_dom"/>
    <property type="match status" value="1"/>
</dbReference>
<dbReference type="InterPro" id="IPR027417">
    <property type="entry name" value="P-loop_NTPase"/>
</dbReference>
<dbReference type="PANTHER" id="PTHR45626">
    <property type="entry name" value="TRANSCRIPTION TERMINATION FACTOR 2-RELATED"/>
    <property type="match status" value="1"/>
</dbReference>
<dbReference type="Proteomes" id="UP000799324">
    <property type="component" value="Unassembled WGS sequence"/>
</dbReference>
<feature type="domain" description="Helicase C-terminal" evidence="4">
    <location>
        <begin position="130"/>
        <end position="284"/>
    </location>
</feature>
<evidence type="ECO:0000256" key="1">
    <source>
        <dbReference type="ARBA" id="ARBA00022741"/>
    </source>
</evidence>
<dbReference type="InterPro" id="IPR000330">
    <property type="entry name" value="SNF2_N"/>
</dbReference>
<organism evidence="5 6">
    <name type="scientific">Lophiostoma macrostomum CBS 122681</name>
    <dbReference type="NCBI Taxonomy" id="1314788"/>
    <lineage>
        <taxon>Eukaryota</taxon>
        <taxon>Fungi</taxon>
        <taxon>Dikarya</taxon>
        <taxon>Ascomycota</taxon>
        <taxon>Pezizomycotina</taxon>
        <taxon>Dothideomycetes</taxon>
        <taxon>Pleosporomycetidae</taxon>
        <taxon>Pleosporales</taxon>
        <taxon>Lophiostomataceae</taxon>
        <taxon>Lophiostoma</taxon>
    </lineage>
</organism>
<dbReference type="Gene3D" id="3.40.50.10810">
    <property type="entry name" value="Tandem AAA-ATPase domain"/>
    <property type="match status" value="1"/>
</dbReference>
<dbReference type="GO" id="GO:0005524">
    <property type="term" value="F:ATP binding"/>
    <property type="evidence" value="ECO:0007669"/>
    <property type="project" value="UniProtKB-KW"/>
</dbReference>
<dbReference type="PROSITE" id="PS51194">
    <property type="entry name" value="HELICASE_CTER"/>
    <property type="match status" value="1"/>
</dbReference>
<keyword evidence="3" id="KW-0067">ATP-binding</keyword>
<dbReference type="InterPro" id="IPR049730">
    <property type="entry name" value="SNF2/RAD54-like_C"/>
</dbReference>
<proteinExistence type="predicted"/>
<dbReference type="Gene3D" id="3.40.50.300">
    <property type="entry name" value="P-loop containing nucleotide triphosphate hydrolases"/>
    <property type="match status" value="1"/>
</dbReference>
<reference evidence="5" key="1">
    <citation type="journal article" date="2020" name="Stud. Mycol.">
        <title>101 Dothideomycetes genomes: a test case for predicting lifestyles and emergence of pathogens.</title>
        <authorList>
            <person name="Haridas S."/>
            <person name="Albert R."/>
            <person name="Binder M."/>
            <person name="Bloem J."/>
            <person name="Labutti K."/>
            <person name="Salamov A."/>
            <person name="Andreopoulos B."/>
            <person name="Baker S."/>
            <person name="Barry K."/>
            <person name="Bills G."/>
            <person name="Bluhm B."/>
            <person name="Cannon C."/>
            <person name="Castanera R."/>
            <person name="Culley D."/>
            <person name="Daum C."/>
            <person name="Ezra D."/>
            <person name="Gonzalez J."/>
            <person name="Henrissat B."/>
            <person name="Kuo A."/>
            <person name="Liang C."/>
            <person name="Lipzen A."/>
            <person name="Lutzoni F."/>
            <person name="Magnuson J."/>
            <person name="Mondo S."/>
            <person name="Nolan M."/>
            <person name="Ohm R."/>
            <person name="Pangilinan J."/>
            <person name="Park H.-J."/>
            <person name="Ramirez L."/>
            <person name="Alfaro M."/>
            <person name="Sun H."/>
            <person name="Tritt A."/>
            <person name="Yoshinaga Y."/>
            <person name="Zwiers L.-H."/>
            <person name="Turgeon B."/>
            <person name="Goodwin S."/>
            <person name="Spatafora J."/>
            <person name="Crous P."/>
            <person name="Grigoriev I."/>
        </authorList>
    </citation>
    <scope>NUCLEOTIDE SEQUENCE</scope>
    <source>
        <strain evidence="5">CBS 122681</strain>
    </source>
</reference>
<protein>
    <recommendedName>
        <fullName evidence="4">Helicase C-terminal domain-containing protein</fullName>
    </recommendedName>
</protein>
<dbReference type="SUPFAM" id="SSF52540">
    <property type="entry name" value="P-loop containing nucleoside triphosphate hydrolases"/>
    <property type="match status" value="1"/>
</dbReference>
<sequence>MFRALIFDEIHGIANSHTVLFSAVHNIKRIVQFGLSGTLVRNSLDNLYAYLCFLRAPHWDNRQNFMDAFITRTSGPQYQVNDSENLKNLHKVISTWVIRRHKLDVDNSLPPLSRPPTTWLRARVFATAVSLNEKYHATNKQRRSIVFAPWVRALDLLEIGLKNRRYPGKVYRVDGQCLPNLSVREKYVRDDFGNSPFGSVLLATTAALQEGHDITYASHVLFLAVTWTPVNEEQALARAWRRGQEHTVQVETLVDHTLERFVISGEGVETPSKDPNPDRSTDSLWPLFDVNHLDETRATFNALDTIEEITKTGWEGRKSSIAPGSRFNTSTLGTLGVPNQTVKGKGKGKWTAAALDKHAQEDEDVYFKDDEDDF</sequence>
<keyword evidence="2" id="KW-0378">Hydrolase</keyword>
<name>A0A6A6SKA7_9PLEO</name>
<evidence type="ECO:0000259" key="4">
    <source>
        <dbReference type="PROSITE" id="PS51194"/>
    </source>
</evidence>
<evidence type="ECO:0000256" key="2">
    <source>
        <dbReference type="ARBA" id="ARBA00022801"/>
    </source>
</evidence>
<dbReference type="GO" id="GO:0005634">
    <property type="term" value="C:nucleus"/>
    <property type="evidence" value="ECO:0007669"/>
    <property type="project" value="TreeGrafter"/>
</dbReference>
<dbReference type="Pfam" id="PF00271">
    <property type="entry name" value="Helicase_C"/>
    <property type="match status" value="1"/>
</dbReference>
<evidence type="ECO:0000313" key="5">
    <source>
        <dbReference type="EMBL" id="KAF2647407.1"/>
    </source>
</evidence>
<dbReference type="InterPro" id="IPR050628">
    <property type="entry name" value="SNF2_RAD54_helicase_TF"/>
</dbReference>
<dbReference type="InterPro" id="IPR001650">
    <property type="entry name" value="Helicase_C-like"/>
</dbReference>
<dbReference type="OrthoDB" id="3800568at2759"/>
<dbReference type="SMART" id="SM00490">
    <property type="entry name" value="HELICc"/>
    <property type="match status" value="1"/>
</dbReference>
<keyword evidence="1" id="KW-0547">Nucleotide-binding</keyword>
<dbReference type="GO" id="GO:0006281">
    <property type="term" value="P:DNA repair"/>
    <property type="evidence" value="ECO:0007669"/>
    <property type="project" value="TreeGrafter"/>
</dbReference>
<gene>
    <name evidence="5" type="ORF">K491DRAFT_784745</name>
</gene>
<dbReference type="CDD" id="cd18793">
    <property type="entry name" value="SF2_C_SNF"/>
    <property type="match status" value="1"/>
</dbReference>
<dbReference type="GO" id="GO:0008094">
    <property type="term" value="F:ATP-dependent activity, acting on DNA"/>
    <property type="evidence" value="ECO:0007669"/>
    <property type="project" value="TreeGrafter"/>
</dbReference>
<dbReference type="AlphaFoldDB" id="A0A6A6SKA7"/>
<dbReference type="InterPro" id="IPR038718">
    <property type="entry name" value="SNF2-like_sf"/>
</dbReference>
<dbReference type="GO" id="GO:0016787">
    <property type="term" value="F:hydrolase activity"/>
    <property type="evidence" value="ECO:0007669"/>
    <property type="project" value="UniProtKB-KW"/>
</dbReference>